<dbReference type="InterPro" id="IPR006868">
    <property type="entry name" value="DUF630"/>
</dbReference>
<evidence type="ECO:0000313" key="7">
    <source>
        <dbReference type="Proteomes" id="UP000823749"/>
    </source>
</evidence>
<name>A0AAV6JM39_9ERIC</name>
<feature type="coiled-coil region" evidence="1">
    <location>
        <begin position="1458"/>
        <end position="1529"/>
    </location>
</feature>
<dbReference type="InterPro" id="IPR057518">
    <property type="entry name" value="GRDP_C"/>
</dbReference>
<feature type="domain" description="DUF630" evidence="4">
    <location>
        <begin position="804"/>
        <end position="862"/>
    </location>
</feature>
<keyword evidence="1" id="KW-0175">Coiled coil</keyword>
<protein>
    <recommendedName>
        <fullName evidence="8">DUF632 domain-containing protein</fullName>
    </recommendedName>
</protein>
<feature type="region of interest" description="Disordered" evidence="2">
    <location>
        <begin position="871"/>
        <end position="904"/>
    </location>
</feature>
<dbReference type="Proteomes" id="UP000823749">
    <property type="component" value="Chromosome 7"/>
</dbReference>
<sequence length="1654" mass="187966">MSAAVSGAGGVSDGVSARSLSEISEEAAAVRVGVDLVAAARRNLRFLRVVAESHWLQQKPTIVEAIRRYDELWMPLISDLTVGSPPPMVLPPVDIELVWFCHSLNPASYVRYCESRFSKLIGKPAIFNEGNEEYALIRCRDIWIHKYPSEPFENELASDGSIPLVANEDLLSLVLKQRNLYAKLSAPYMSEIVYLIAARQRYKRFLCMMQRFSNLCAHLVPASDILLMWGEEVVNHIDQGAAFEAYQISWFDTSPMPGVPRGWFRNAGGARDLLSYPTVYAADAKEMEGDMGKVVVVWEEVKEEEVEETKKLWEGTFDEPYEKAGGAACGWAAKVKPPIHWEVTDDDVNTRYKSMLPRFLLEVCIFVKLDSKMKGMQGKTLRELLCLRMVRCHKELKIDKQISSFPLGSWQKAWHLYCEFGTRGVVLELRDRGSHCFEGSTVKDTVTFLWNDLLRATSLTREREIDRKIRVVSSMTPPIQAPYLLKCVPDRVTDDSGAMICDLILRMNQYHPQEGRWLSRTVLDHAGRECFIVRMRGFWRRGAETPSAVKWDERIIEIREGSWSYVADSIGRAPVKVVGTATPKEPSEQWNASWEFSTGDELMIQWESTSRKILSFDLKSKASPDAKVKLLIGRKMEYGRRNIDLQNKTNEEKANTQDENRSEAEAEEGFVTLVRFSEDDPNGKATALLNWKLLVVEFSPEEDAVLVLLLCISILRSVSEMRKEDVGNLLIRRRLKETKLRTRDWGSVMLDPSSSCSPSVTITHLQPWYWNAKAVLASDDSVRQPAASSYSPAEGGDKLFKKGMGCVASRIDKEERVRICKERKMLMKQIVGFRREFADSQLCYLRSLKNTGVTLRQFTESESLELENTRFGLALPPSPPPPLPPPPPPPPNFSPDMRKDKGKQRVEVAQEEIIEIDEDNSCTPPPPLASSTWDFWDPFAPSSPHCEKKSEIEEPIEEENWAETKSQFEEEEQEGVVGNNSVNMLPEKPLNVELLDDNSSMVSWHTKDTASADMAMVVWRRKKTLAGIVKELDDYFLKASDGGKDIVILMDINSSDTFLRQNPKEMSPSMTSVLILLQEWLLATLVALRITSFALGLRGLLTVNVVLLRILDDYWWNNSVYETDQEVNVFRGLIVGNPPENPCFYSKRIFAKDVKEPSHTWGRYSSGKVFNAFSWSWSSKSLQCTRNAPEFCGPSEPCRPGAHSVTLEKLYAEDQRLYKDIKDEGVTKLEHEKKSLLLQKQEDEDRDWTKTEKTRSSVESLQSDIVCLKESISRSCSSISKLIDEELHPQLIAVTSGLMSMWRTIYECHQVQNHMSQQLSHLMNQQCMDPSTNYHRHAASQLITEVTSWYNSFHRLVKSQGEYVRALCKWIKLTYCFVEDSQRSVSSSAVHTLCEEWQLALDRLPDKVSFSLASKRIDLSSSRKERSKLPGRLGPWTILVASEAIKSFLSAIQSIVLKQEEELTLRKKTDKLEKKLQRELSSLSEMEMKLEGNFNLEDGNSLLTPKHPLTLKRAKVEALKKRVNEEKAKYLNSIRVTRAMTLNNLRTSLPHVFQALMGFSSAYTQSLEAILSRPEPVDCDAEFSPIRERTTPTINTGDPHRLKVPPLHLWQPPSTPGMTEVVTEGGGAAFKVVVAGGDSGRQWWWSSFDFEWVL</sequence>
<evidence type="ECO:0000259" key="5">
    <source>
        <dbReference type="Pfam" id="PF25335"/>
    </source>
</evidence>
<dbReference type="InterPro" id="IPR006867">
    <property type="entry name" value="DUF632"/>
</dbReference>
<feature type="compositionally biased region" description="Basic and acidic residues" evidence="2">
    <location>
        <begin position="643"/>
        <end position="664"/>
    </location>
</feature>
<feature type="compositionally biased region" description="Pro residues" evidence="2">
    <location>
        <begin position="876"/>
        <end position="893"/>
    </location>
</feature>
<dbReference type="PANTHER" id="PTHR34365">
    <property type="entry name" value="ENOLASE (DUF1399)"/>
    <property type="match status" value="1"/>
</dbReference>
<gene>
    <name evidence="6" type="ORF">RHGRI_021442</name>
</gene>
<keyword evidence="7" id="KW-1185">Reference proteome</keyword>
<dbReference type="Pfam" id="PF07173">
    <property type="entry name" value="GRDP-like"/>
    <property type="match status" value="1"/>
</dbReference>
<feature type="region of interest" description="Disordered" evidence="2">
    <location>
        <begin position="643"/>
        <end position="665"/>
    </location>
</feature>
<accession>A0AAV6JM39</accession>
<dbReference type="Pfam" id="PF04783">
    <property type="entry name" value="DUF630"/>
    <property type="match status" value="1"/>
</dbReference>
<dbReference type="Pfam" id="PF04782">
    <property type="entry name" value="DUF632"/>
    <property type="match status" value="1"/>
</dbReference>
<organism evidence="6 7">
    <name type="scientific">Rhododendron griersonianum</name>
    <dbReference type="NCBI Taxonomy" id="479676"/>
    <lineage>
        <taxon>Eukaryota</taxon>
        <taxon>Viridiplantae</taxon>
        <taxon>Streptophyta</taxon>
        <taxon>Embryophyta</taxon>
        <taxon>Tracheophyta</taxon>
        <taxon>Spermatophyta</taxon>
        <taxon>Magnoliopsida</taxon>
        <taxon>eudicotyledons</taxon>
        <taxon>Gunneridae</taxon>
        <taxon>Pentapetalae</taxon>
        <taxon>asterids</taxon>
        <taxon>Ericales</taxon>
        <taxon>Ericaceae</taxon>
        <taxon>Ericoideae</taxon>
        <taxon>Rhodoreae</taxon>
        <taxon>Rhododendron</taxon>
    </lineage>
</organism>
<dbReference type="Pfam" id="PF25335">
    <property type="entry name" value="GRDP_C"/>
    <property type="match status" value="1"/>
</dbReference>
<feature type="domain" description="GRPD C-terminal" evidence="5">
    <location>
        <begin position="522"/>
        <end position="698"/>
    </location>
</feature>
<dbReference type="EMBL" id="JACTNZ010000007">
    <property type="protein sequence ID" value="KAG5541612.1"/>
    <property type="molecule type" value="Genomic_DNA"/>
</dbReference>
<dbReference type="PANTHER" id="PTHR34365:SF2">
    <property type="entry name" value="ENOLASE (DUF1399)"/>
    <property type="match status" value="1"/>
</dbReference>
<reference evidence="6" key="1">
    <citation type="submission" date="2020-08" db="EMBL/GenBank/DDBJ databases">
        <title>Plant Genome Project.</title>
        <authorList>
            <person name="Zhang R.-G."/>
        </authorList>
    </citation>
    <scope>NUCLEOTIDE SEQUENCE</scope>
    <source>
        <strain evidence="6">WSP0</strain>
        <tissue evidence="6">Leaf</tissue>
    </source>
</reference>
<evidence type="ECO:0000259" key="3">
    <source>
        <dbReference type="Pfam" id="PF04782"/>
    </source>
</evidence>
<evidence type="ECO:0000256" key="1">
    <source>
        <dbReference type="SAM" id="Coils"/>
    </source>
</evidence>
<evidence type="ECO:0000259" key="4">
    <source>
        <dbReference type="Pfam" id="PF04783"/>
    </source>
</evidence>
<comment type="caution">
    <text evidence="6">The sequence shown here is derived from an EMBL/GenBank/DDBJ whole genome shotgun (WGS) entry which is preliminary data.</text>
</comment>
<evidence type="ECO:0008006" key="8">
    <source>
        <dbReference type="Google" id="ProtNLM"/>
    </source>
</evidence>
<dbReference type="InterPro" id="IPR009836">
    <property type="entry name" value="GRDP-like"/>
</dbReference>
<evidence type="ECO:0000256" key="2">
    <source>
        <dbReference type="SAM" id="MobiDB-lite"/>
    </source>
</evidence>
<proteinExistence type="predicted"/>
<feature type="domain" description="DUF632" evidence="3">
    <location>
        <begin position="1025"/>
        <end position="1408"/>
    </location>
</feature>
<evidence type="ECO:0000313" key="6">
    <source>
        <dbReference type="EMBL" id="KAG5541612.1"/>
    </source>
</evidence>